<dbReference type="GO" id="GO:0005524">
    <property type="term" value="F:ATP binding"/>
    <property type="evidence" value="ECO:0007669"/>
    <property type="project" value="UniProtKB-KW"/>
</dbReference>
<dbReference type="Gene3D" id="1.10.10.60">
    <property type="entry name" value="Homeodomain-like"/>
    <property type="match status" value="1"/>
</dbReference>
<keyword evidence="7" id="KW-1185">Reference proteome</keyword>
<dbReference type="Pfam" id="PF25601">
    <property type="entry name" value="AAA_lid_14"/>
    <property type="match status" value="1"/>
</dbReference>
<dbReference type="PATRIC" id="fig|1432562.3.peg.928"/>
<dbReference type="SUPFAM" id="SSF46689">
    <property type="entry name" value="Homeodomain-like"/>
    <property type="match status" value="1"/>
</dbReference>
<dbReference type="STRING" id="1432562.WN59_04710"/>
<feature type="domain" description="Sigma-54 factor interaction" evidence="5">
    <location>
        <begin position="303"/>
        <end position="502"/>
    </location>
</feature>
<accession>A0A0M2SPU5</accession>
<dbReference type="Pfam" id="PF14532">
    <property type="entry name" value="Sigma54_activ_2"/>
    <property type="match status" value="1"/>
</dbReference>
<dbReference type="Gene3D" id="3.40.50.2300">
    <property type="match status" value="1"/>
</dbReference>
<sequence>MRRKVMFIAPYQGLANIVNNMELPNELDVEVKVGNLDEGAKIAAEAEKGGFDFIISRGGTATKIENTVSIPVIHIDITGYDILRIFTMITGIDTKVALVGFPNISEGAATICSILEYDVTLVTIESQEEVEETLHDLKTEGYSMVIGDVVTVTHAQKVGMRGILLTSGKEAVLDSFEMGIRMSNLLKSNRAKYLTTQKLFESFPLPTVVLNGDEEIIFQNNAYTNELVQTGITAEREFYDFLKNINENQENIFYDKNNSLSLIAKGFPLESSEKIQGIIIEVVKNQFNVETIKREEVIENPHLIGNSECVRKLKEIITRYSESEGVISLIGENGTGKNTVAKAIHYRKFGAGIPFYVVDGQDLTDGISDEVRSHVSRVARGSIMINNVVSLSTEKQKEILRLINHGVQVFLTYNLSKVTNGEGNPVVGNIGGMVSARSIHLPPLRERPEDIKYFMNYYLSELNAKKGLEILGVKEDALAYLEDFFWSGNITQLKQVIDEISSSIQGHYIELKDVEILNIYSSLKDNDEINLKIGNLRDIEKQVIQKVMEREKGNQSKTAKILGINRSTLWRKLND</sequence>
<name>A0A0M2SPU5_9STAP</name>
<dbReference type="InterPro" id="IPR009057">
    <property type="entry name" value="Homeodomain-like_sf"/>
</dbReference>
<dbReference type="PANTHER" id="PTHR32071:SF57">
    <property type="entry name" value="C4-DICARBOXYLATE TRANSPORT TRANSCRIPTIONAL REGULATORY PROTEIN DCTD"/>
    <property type="match status" value="1"/>
</dbReference>
<dbReference type="Gene3D" id="1.10.8.60">
    <property type="match status" value="1"/>
</dbReference>
<protein>
    <recommendedName>
        <fullName evidence="5">Sigma-54 factor interaction domain-containing protein</fullName>
    </recommendedName>
</protein>
<proteinExistence type="predicted"/>
<evidence type="ECO:0000256" key="2">
    <source>
        <dbReference type="ARBA" id="ARBA00022840"/>
    </source>
</evidence>
<keyword evidence="4" id="KW-0804">Transcription</keyword>
<dbReference type="Pfam" id="PF06506">
    <property type="entry name" value="PrpR_N"/>
    <property type="match status" value="1"/>
</dbReference>
<keyword evidence="3" id="KW-0805">Transcription regulation</keyword>
<evidence type="ECO:0000313" key="7">
    <source>
        <dbReference type="Proteomes" id="UP000034287"/>
    </source>
</evidence>
<dbReference type="PROSITE" id="PS50045">
    <property type="entry name" value="SIGMA54_INTERACT_4"/>
    <property type="match status" value="1"/>
</dbReference>
<evidence type="ECO:0000256" key="4">
    <source>
        <dbReference type="ARBA" id="ARBA00023163"/>
    </source>
</evidence>
<dbReference type="SUPFAM" id="SSF52540">
    <property type="entry name" value="P-loop containing nucleoside triphosphate hydrolases"/>
    <property type="match status" value="1"/>
</dbReference>
<dbReference type="AlphaFoldDB" id="A0A0M2SPU5"/>
<dbReference type="Gene3D" id="3.40.50.300">
    <property type="entry name" value="P-loop containing nucleotide triphosphate hydrolases"/>
    <property type="match status" value="1"/>
</dbReference>
<evidence type="ECO:0000256" key="3">
    <source>
        <dbReference type="ARBA" id="ARBA00023015"/>
    </source>
</evidence>
<dbReference type="OrthoDB" id="9771372at2"/>
<dbReference type="EMBL" id="LAYZ01000002">
    <property type="protein sequence ID" value="KKK34952.1"/>
    <property type="molecule type" value="Genomic_DNA"/>
</dbReference>
<dbReference type="GO" id="GO:0043565">
    <property type="term" value="F:sequence-specific DNA binding"/>
    <property type="evidence" value="ECO:0007669"/>
    <property type="project" value="InterPro"/>
</dbReference>
<dbReference type="Gene3D" id="3.40.50.10660">
    <property type="entry name" value="PrpR receptor domain-like"/>
    <property type="match status" value="1"/>
</dbReference>
<dbReference type="Pfam" id="PF02954">
    <property type="entry name" value="HTH_8"/>
    <property type="match status" value="1"/>
</dbReference>
<dbReference type="SUPFAM" id="SSF159800">
    <property type="entry name" value="PrpR receptor domain-like"/>
    <property type="match status" value="1"/>
</dbReference>
<dbReference type="InterPro" id="IPR010524">
    <property type="entry name" value="Sig_transdc_resp-reg_PrpR_N"/>
</dbReference>
<dbReference type="PANTHER" id="PTHR32071">
    <property type="entry name" value="TRANSCRIPTIONAL REGULATORY PROTEIN"/>
    <property type="match status" value="1"/>
</dbReference>
<reference evidence="6 7" key="1">
    <citation type="submission" date="2015-04" db="EMBL/GenBank/DDBJ databases">
        <title>Taxonomic description and genome sequence of Salinicoccus sediminis sp. nov., a novel hyper halotolerant bacterium isolated from marine sediment.</title>
        <authorList>
            <person name="Mathan Kumar R."/>
            <person name="Kaur G."/>
            <person name="Kumar N."/>
            <person name="Kumar A."/>
            <person name="Singh N.K."/>
            <person name="Kaur N."/>
            <person name="Mayilraj S."/>
        </authorList>
    </citation>
    <scope>NUCLEOTIDE SEQUENCE [LARGE SCALE GENOMIC DNA]</scope>
    <source>
        <strain evidence="6 7">SV-16</strain>
    </source>
</reference>
<evidence type="ECO:0000313" key="6">
    <source>
        <dbReference type="EMBL" id="KKK34952.1"/>
    </source>
</evidence>
<dbReference type="GO" id="GO:0000156">
    <property type="term" value="F:phosphorelay response regulator activity"/>
    <property type="evidence" value="ECO:0007669"/>
    <property type="project" value="InterPro"/>
</dbReference>
<dbReference type="InterPro" id="IPR027417">
    <property type="entry name" value="P-loop_NTPase"/>
</dbReference>
<evidence type="ECO:0000256" key="1">
    <source>
        <dbReference type="ARBA" id="ARBA00022741"/>
    </source>
</evidence>
<organism evidence="6 7">
    <name type="scientific">Salinicoccus sediminis</name>
    <dbReference type="NCBI Taxonomy" id="1432562"/>
    <lineage>
        <taxon>Bacteria</taxon>
        <taxon>Bacillati</taxon>
        <taxon>Bacillota</taxon>
        <taxon>Bacilli</taxon>
        <taxon>Bacillales</taxon>
        <taxon>Staphylococcaceae</taxon>
        <taxon>Salinicoccus</taxon>
    </lineage>
</organism>
<dbReference type="RefSeq" id="WP_046513418.1">
    <property type="nucleotide sequence ID" value="NZ_LAYZ01000002.1"/>
</dbReference>
<evidence type="ECO:0000259" key="5">
    <source>
        <dbReference type="PROSITE" id="PS50045"/>
    </source>
</evidence>
<gene>
    <name evidence="6" type="ORF">WN59_04710</name>
</gene>
<dbReference type="InterPro" id="IPR002197">
    <property type="entry name" value="HTH_Fis"/>
</dbReference>
<dbReference type="PRINTS" id="PR01590">
    <property type="entry name" value="HTHFIS"/>
</dbReference>
<comment type="caution">
    <text evidence="6">The sequence shown here is derived from an EMBL/GenBank/DDBJ whole genome shotgun (WGS) entry which is preliminary data.</text>
</comment>
<dbReference type="InterPro" id="IPR058031">
    <property type="entry name" value="AAA_lid_NorR"/>
</dbReference>
<dbReference type="GO" id="GO:0006355">
    <property type="term" value="P:regulation of DNA-templated transcription"/>
    <property type="evidence" value="ECO:0007669"/>
    <property type="project" value="InterPro"/>
</dbReference>
<keyword evidence="2" id="KW-0067">ATP-binding</keyword>
<keyword evidence="1" id="KW-0547">Nucleotide-binding</keyword>
<dbReference type="Proteomes" id="UP000034287">
    <property type="component" value="Unassembled WGS sequence"/>
</dbReference>
<dbReference type="InterPro" id="IPR002078">
    <property type="entry name" value="Sigma_54_int"/>
</dbReference>